<evidence type="ECO:0000313" key="2">
    <source>
        <dbReference type="EMBL" id="TFA97391.1"/>
    </source>
</evidence>
<gene>
    <name evidence="2" type="ORF">CCMA1212_010881</name>
</gene>
<organism evidence="2 3">
    <name type="scientific">Trichoderma ghanense</name>
    <dbReference type="NCBI Taxonomy" id="65468"/>
    <lineage>
        <taxon>Eukaryota</taxon>
        <taxon>Fungi</taxon>
        <taxon>Dikarya</taxon>
        <taxon>Ascomycota</taxon>
        <taxon>Pezizomycotina</taxon>
        <taxon>Sordariomycetes</taxon>
        <taxon>Hypocreomycetidae</taxon>
        <taxon>Hypocreales</taxon>
        <taxon>Hypocreaceae</taxon>
        <taxon>Trichoderma</taxon>
    </lineage>
</organism>
<dbReference type="GeneID" id="300582358"/>
<dbReference type="PANTHER" id="PTHR33365:SF7">
    <property type="entry name" value="TAT PATHWAY SIGNAL SEQUENCE"/>
    <property type="match status" value="1"/>
</dbReference>
<name>A0ABY2GQ18_9HYPO</name>
<reference evidence="2 3" key="1">
    <citation type="submission" date="2018-01" db="EMBL/GenBank/DDBJ databases">
        <title>Genome characterization of the sugarcane-associated fungus Trichoderma ghanense CCMA-1212 and their application in lignocelulose bioconversion.</title>
        <authorList>
            <person name="Steindorff A.S."/>
            <person name="Mendes T.D."/>
            <person name="Vilela E.S.D."/>
            <person name="Rodrigues D.S."/>
            <person name="Formighieri E.F."/>
            <person name="Melo I.S."/>
            <person name="Favaro L.C.L."/>
        </authorList>
    </citation>
    <scope>NUCLEOTIDE SEQUENCE [LARGE SCALE GENOMIC DNA]</scope>
    <source>
        <strain evidence="2 3">CCMA-1212</strain>
    </source>
</reference>
<keyword evidence="3" id="KW-1185">Reference proteome</keyword>
<dbReference type="EMBL" id="PPTA01000040">
    <property type="protein sequence ID" value="TFA97391.1"/>
    <property type="molecule type" value="Genomic_DNA"/>
</dbReference>
<dbReference type="InterPro" id="IPR021765">
    <property type="entry name" value="UstYa-like"/>
</dbReference>
<protein>
    <recommendedName>
        <fullName evidence="4">Tat pathway signal sequence</fullName>
    </recommendedName>
</protein>
<dbReference type="Proteomes" id="UP001642720">
    <property type="component" value="Unassembled WGS sequence"/>
</dbReference>
<evidence type="ECO:0000256" key="1">
    <source>
        <dbReference type="ARBA" id="ARBA00035112"/>
    </source>
</evidence>
<comment type="caution">
    <text evidence="2">The sequence shown here is derived from an EMBL/GenBank/DDBJ whole genome shotgun (WGS) entry which is preliminary data.</text>
</comment>
<proteinExistence type="inferred from homology"/>
<accession>A0ABY2GQ18</accession>
<dbReference type="PANTHER" id="PTHR33365">
    <property type="entry name" value="YALI0B05434P"/>
    <property type="match status" value="1"/>
</dbReference>
<comment type="similarity">
    <text evidence="1">Belongs to the ustYa family.</text>
</comment>
<sequence length="186" mass="21259">MSLISSGPAREAVVLEKVVLDHGIAVDNRFKGEPRPEQDKAWESLLLYQNLAISRDALDVPGAVSLNDGTDRVLFSLDVFHNLHCLNYIRQFIFRDGYYKKSFPESERDSQFDHAGHCVDVIRQSLICEGDISISTYDWKMDHLLPWPNFRVAHECVNWNHLMSWASRHAAPDLHGSILTHPKHGK</sequence>
<dbReference type="Pfam" id="PF11807">
    <property type="entry name" value="UstYa"/>
    <property type="match status" value="1"/>
</dbReference>
<dbReference type="RefSeq" id="XP_073553593.1">
    <property type="nucleotide sequence ID" value="XM_073707908.1"/>
</dbReference>
<evidence type="ECO:0008006" key="4">
    <source>
        <dbReference type="Google" id="ProtNLM"/>
    </source>
</evidence>
<evidence type="ECO:0000313" key="3">
    <source>
        <dbReference type="Proteomes" id="UP001642720"/>
    </source>
</evidence>